<dbReference type="Proteomes" id="UP000271974">
    <property type="component" value="Unassembled WGS sequence"/>
</dbReference>
<evidence type="ECO:0000313" key="2">
    <source>
        <dbReference type="Proteomes" id="UP000271974"/>
    </source>
</evidence>
<evidence type="ECO:0000313" key="1">
    <source>
        <dbReference type="EMBL" id="RUS87218.1"/>
    </source>
</evidence>
<name>A0A3S1CA86_ELYCH</name>
<gene>
    <name evidence="1" type="ORF">EGW08_005058</name>
</gene>
<organism evidence="1 2">
    <name type="scientific">Elysia chlorotica</name>
    <name type="common">Eastern emerald elysia</name>
    <name type="synonym">Sea slug</name>
    <dbReference type="NCBI Taxonomy" id="188477"/>
    <lineage>
        <taxon>Eukaryota</taxon>
        <taxon>Metazoa</taxon>
        <taxon>Spiralia</taxon>
        <taxon>Lophotrochozoa</taxon>
        <taxon>Mollusca</taxon>
        <taxon>Gastropoda</taxon>
        <taxon>Heterobranchia</taxon>
        <taxon>Euthyneura</taxon>
        <taxon>Panpulmonata</taxon>
        <taxon>Sacoglossa</taxon>
        <taxon>Placobranchoidea</taxon>
        <taxon>Plakobranchidae</taxon>
        <taxon>Elysia</taxon>
    </lineage>
</organism>
<dbReference type="OrthoDB" id="10255048at2759"/>
<proteinExistence type="predicted"/>
<dbReference type="AlphaFoldDB" id="A0A3S1CA86"/>
<dbReference type="EMBL" id="RQTK01000117">
    <property type="protein sequence ID" value="RUS87218.1"/>
    <property type="molecule type" value="Genomic_DNA"/>
</dbReference>
<accession>A0A3S1CA86</accession>
<reference evidence="1 2" key="1">
    <citation type="submission" date="2019-01" db="EMBL/GenBank/DDBJ databases">
        <title>A draft genome assembly of the solar-powered sea slug Elysia chlorotica.</title>
        <authorList>
            <person name="Cai H."/>
            <person name="Li Q."/>
            <person name="Fang X."/>
            <person name="Li J."/>
            <person name="Curtis N.E."/>
            <person name="Altenburger A."/>
            <person name="Shibata T."/>
            <person name="Feng M."/>
            <person name="Maeda T."/>
            <person name="Schwartz J.A."/>
            <person name="Shigenobu S."/>
            <person name="Lundholm N."/>
            <person name="Nishiyama T."/>
            <person name="Yang H."/>
            <person name="Hasebe M."/>
            <person name="Li S."/>
            <person name="Pierce S.K."/>
            <person name="Wang J."/>
        </authorList>
    </citation>
    <scope>NUCLEOTIDE SEQUENCE [LARGE SCALE GENOMIC DNA]</scope>
    <source>
        <strain evidence="1">EC2010</strain>
        <tissue evidence="1">Whole organism of an adult</tissue>
    </source>
</reference>
<keyword evidence="2" id="KW-1185">Reference proteome</keyword>
<comment type="caution">
    <text evidence="1">The sequence shown here is derived from an EMBL/GenBank/DDBJ whole genome shotgun (WGS) entry which is preliminary data.</text>
</comment>
<feature type="non-terminal residue" evidence="1">
    <location>
        <position position="311"/>
    </location>
</feature>
<sequence>MENISDKENFINVGTPVKSLSGSHDNFALTPGKTTLTLEGDVASCALKPVNNEARLSLKKNSPIKKKETPVSSPYKFIRQLDSAERWTERTSVVTKQDHKLNLENARSILSDVVNNLPLDLHRNQWIPEAVQEPVTASAQVDIDELSSLLGGLDLDFKGTPRKPENPIVNLDQSRKLKDTHKVDFVEPLPINFGKSDSFNTPEDMAEGEFCPATEVDVLDILPTNLEKTDKVDMDNVLATDLEKTEKVDMLDILPTDLEKTDKVGMDNVLPVSLEKTDVDMDDILPTNLEKTEKVDMLDILPTNLEKTDKV</sequence>
<protein>
    <submittedName>
        <fullName evidence="1">Uncharacterized protein</fullName>
    </submittedName>
</protein>